<evidence type="ECO:0000256" key="5">
    <source>
        <dbReference type="ARBA" id="ARBA00022676"/>
    </source>
</evidence>
<evidence type="ECO:0000256" key="10">
    <source>
        <dbReference type="RuleBase" id="RU361207"/>
    </source>
</evidence>
<name>A0A4P5NWJ7_9PROT</name>
<dbReference type="NCBIfam" id="TIGR00217">
    <property type="entry name" value="malQ"/>
    <property type="match status" value="1"/>
</dbReference>
<dbReference type="InterPro" id="IPR003385">
    <property type="entry name" value="Glyco_hydro_77"/>
</dbReference>
<dbReference type="RefSeq" id="WP_141259710.1">
    <property type="nucleotide sequence ID" value="NZ_BDLU01000014.1"/>
</dbReference>
<dbReference type="PANTHER" id="PTHR32438:SF5">
    <property type="entry name" value="4-ALPHA-GLUCANOTRANSFERASE DPE1, CHLOROPLASTIC_AMYLOPLASTIC"/>
    <property type="match status" value="1"/>
</dbReference>
<keyword evidence="7 10" id="KW-0119">Carbohydrate metabolism</keyword>
<comment type="caution">
    <text evidence="12">The sequence shown here is derived from an EMBL/GenBank/DDBJ whole genome shotgun (WGS) entry which is preliminary data.</text>
</comment>
<dbReference type="EC" id="2.4.1.25" evidence="3 10"/>
<dbReference type="OrthoDB" id="9761577at2"/>
<comment type="catalytic activity">
    <reaction evidence="1 10">
        <text>Transfers a segment of a (1-&gt;4)-alpha-D-glucan to a new position in an acceptor, which may be glucose or a (1-&gt;4)-alpha-D-glucan.</text>
        <dbReference type="EC" id="2.4.1.25"/>
    </reaction>
</comment>
<evidence type="ECO:0000256" key="9">
    <source>
        <dbReference type="ARBA" id="ARBA00031501"/>
    </source>
</evidence>
<evidence type="ECO:0000313" key="12">
    <source>
        <dbReference type="EMBL" id="GCE82286.1"/>
    </source>
</evidence>
<protein>
    <recommendedName>
        <fullName evidence="4 10">4-alpha-glucanotransferase</fullName>
        <ecNumber evidence="3 10">2.4.1.25</ecNumber>
    </recommendedName>
    <alternativeName>
        <fullName evidence="8 10">Amylomaltase</fullName>
    </alternativeName>
    <alternativeName>
        <fullName evidence="9 10">Disproportionating enzyme</fullName>
    </alternativeName>
</protein>
<dbReference type="Proteomes" id="UP000315095">
    <property type="component" value="Unassembled WGS sequence"/>
</dbReference>
<evidence type="ECO:0000256" key="4">
    <source>
        <dbReference type="ARBA" id="ARBA00020295"/>
    </source>
</evidence>
<dbReference type="AlphaFoldDB" id="A0A4P5NWJ7"/>
<keyword evidence="6 10" id="KW-0808">Transferase</keyword>
<accession>A0A4P5NWJ7</accession>
<evidence type="ECO:0000256" key="11">
    <source>
        <dbReference type="SAM" id="MobiDB-lite"/>
    </source>
</evidence>
<evidence type="ECO:0000256" key="3">
    <source>
        <dbReference type="ARBA" id="ARBA00012560"/>
    </source>
</evidence>
<evidence type="ECO:0000256" key="8">
    <source>
        <dbReference type="ARBA" id="ARBA00031423"/>
    </source>
</evidence>
<evidence type="ECO:0000256" key="1">
    <source>
        <dbReference type="ARBA" id="ARBA00000439"/>
    </source>
</evidence>
<dbReference type="PANTHER" id="PTHR32438">
    <property type="entry name" value="4-ALPHA-GLUCANOTRANSFERASE DPE1, CHLOROPLASTIC/AMYLOPLASTIC"/>
    <property type="match status" value="1"/>
</dbReference>
<dbReference type="EMBL" id="BDLU01000014">
    <property type="protein sequence ID" value="GCE82286.1"/>
    <property type="molecule type" value="Genomic_DNA"/>
</dbReference>
<dbReference type="Pfam" id="PF02446">
    <property type="entry name" value="Glyco_hydro_77"/>
    <property type="match status" value="1"/>
</dbReference>
<evidence type="ECO:0000256" key="7">
    <source>
        <dbReference type="ARBA" id="ARBA00023277"/>
    </source>
</evidence>
<reference evidence="13" key="1">
    <citation type="submission" date="2017-01" db="EMBL/GenBank/DDBJ databases">
        <title>Komagataeibacter sp. MSKU9 whole genome sequencing project.</title>
        <authorList>
            <person name="Matsutani M."/>
            <person name="Naloka K."/>
            <person name="Theeragool G."/>
            <person name="Yakushi T."/>
            <person name="Matsushita K."/>
        </authorList>
    </citation>
    <scope>NUCLEOTIDE SEQUENCE [LARGE SCALE GENOMIC DNA]</scope>
    <source>
        <strain evidence="13">MSKU9</strain>
    </source>
</reference>
<dbReference type="GO" id="GO:0005975">
    <property type="term" value="P:carbohydrate metabolic process"/>
    <property type="evidence" value="ECO:0007669"/>
    <property type="project" value="InterPro"/>
</dbReference>
<keyword evidence="13" id="KW-1185">Reference proteome</keyword>
<dbReference type="SUPFAM" id="SSF51445">
    <property type="entry name" value="(Trans)glycosidases"/>
    <property type="match status" value="1"/>
</dbReference>
<evidence type="ECO:0000256" key="6">
    <source>
        <dbReference type="ARBA" id="ARBA00022679"/>
    </source>
</evidence>
<comment type="similarity">
    <text evidence="2 10">Belongs to the disproportionating enzyme family.</text>
</comment>
<evidence type="ECO:0000256" key="2">
    <source>
        <dbReference type="ARBA" id="ARBA00005684"/>
    </source>
</evidence>
<feature type="region of interest" description="Disordered" evidence="11">
    <location>
        <begin position="592"/>
        <end position="617"/>
    </location>
</feature>
<sequence>MNNRDLVDRARHAGLSMRWRDAAGQIHRVSNESVRRLLAVLEGHGLPGSTGGLPPMVVTVEGQVTPLTLPDNTQATHFRLEMESGDVVEGPLRRIRGRPALPPLRLCGYHRLSIGLHVTTLAVAPLTCPTVGTRMDGAGPDRPWGLGAQVYSLRTPGDGGMGHLGAVATLARLAAARGADALAISPVHAMFAARMEQYSPYSPSTRLFLNVLLADPLAVFDTATVQAAGLRNGRAYVDKVRILEDAPLIDWPQAAARRYELLRRLYDERIVPNPPAELAQFRKACGTALQQHAIFETLHAYFTTRGGRGGDWRQWPLAMRHPDSPEVARFAHEFAHDVSFHVFVQWLAAKSMEQACGAARAAGMRIGLVADMAVGVDPTGSECWARQQEFLVGASIGAPPDALSPVGQDWGLTTFSPAGLQAGGYRAFIETVRAGLAHGGGLRIDHVMALERLWVIPQGGTSAEGAYLSFPVRDLMRLVALEATRANAIVIGEDLGTVTSAFRTMAQKHGIMGMNVLFFERTPQGAFKPPGTWSPGATAMTTTHDLPTVAGWWQGTDIDWRVKLGQMAPGVDGVTLNDERENDRTALWAAMVGQRGTQPPDPAARRKPPAEKPPATADGAVKVVDEAIGFVGRAACPLAVIPIEDLLGLNEQPNLPGTTTGHPNWCRRYPGMTATLLSGVDARRRFGRLRTGRSS</sequence>
<keyword evidence="5 10" id="KW-0328">Glycosyltransferase</keyword>
<dbReference type="InterPro" id="IPR017853">
    <property type="entry name" value="GH"/>
</dbReference>
<gene>
    <name evidence="12" type="ORF">MSKU9_0427</name>
</gene>
<evidence type="ECO:0000313" key="13">
    <source>
        <dbReference type="Proteomes" id="UP000315095"/>
    </source>
</evidence>
<dbReference type="GO" id="GO:0004134">
    <property type="term" value="F:4-alpha-glucanotransferase activity"/>
    <property type="evidence" value="ECO:0007669"/>
    <property type="project" value="UniProtKB-EC"/>
</dbReference>
<organism evidence="12 13">
    <name type="scientific">Komagataeibacter diospyri</name>
    <dbReference type="NCBI Taxonomy" id="1932662"/>
    <lineage>
        <taxon>Bacteria</taxon>
        <taxon>Pseudomonadati</taxon>
        <taxon>Pseudomonadota</taxon>
        <taxon>Alphaproteobacteria</taxon>
        <taxon>Acetobacterales</taxon>
        <taxon>Acetobacteraceae</taxon>
        <taxon>Komagataeibacter</taxon>
    </lineage>
</organism>
<dbReference type="Gene3D" id="3.20.20.80">
    <property type="entry name" value="Glycosidases"/>
    <property type="match status" value="1"/>
</dbReference>
<proteinExistence type="inferred from homology"/>